<comment type="similarity">
    <text evidence="2">Belongs to the X(+)/potassium ATPases subunit beta family.</text>
</comment>
<accession>A0A336M884</accession>
<proteinExistence type="inferred from homology"/>
<keyword evidence="5" id="KW-1133">Transmembrane helix</keyword>
<keyword evidence="3" id="KW-0812">Transmembrane</keyword>
<dbReference type="GO" id="GO:0036376">
    <property type="term" value="P:sodium ion export across plasma membrane"/>
    <property type="evidence" value="ECO:0007669"/>
    <property type="project" value="TreeGrafter"/>
</dbReference>
<dbReference type="GO" id="GO:0001671">
    <property type="term" value="F:ATPase activator activity"/>
    <property type="evidence" value="ECO:0007669"/>
    <property type="project" value="TreeGrafter"/>
</dbReference>
<organism evidence="8">
    <name type="scientific">Culicoides sonorensis</name>
    <name type="common">Biting midge</name>
    <dbReference type="NCBI Taxonomy" id="179676"/>
    <lineage>
        <taxon>Eukaryota</taxon>
        <taxon>Metazoa</taxon>
        <taxon>Ecdysozoa</taxon>
        <taxon>Arthropoda</taxon>
        <taxon>Hexapoda</taxon>
        <taxon>Insecta</taxon>
        <taxon>Pterygota</taxon>
        <taxon>Neoptera</taxon>
        <taxon>Endopterygota</taxon>
        <taxon>Diptera</taxon>
        <taxon>Nematocera</taxon>
        <taxon>Chironomoidea</taxon>
        <taxon>Ceratopogonidae</taxon>
        <taxon>Ceratopogoninae</taxon>
        <taxon>Culicoides</taxon>
        <taxon>Monoculicoides</taxon>
    </lineage>
</organism>
<evidence type="ECO:0000256" key="4">
    <source>
        <dbReference type="ARBA" id="ARBA00022968"/>
    </source>
</evidence>
<dbReference type="Gene3D" id="2.60.40.1660">
    <property type="entry name" value="Na, k-atpase alpha subunit"/>
    <property type="match status" value="1"/>
</dbReference>
<evidence type="ECO:0000256" key="6">
    <source>
        <dbReference type="ARBA" id="ARBA00023136"/>
    </source>
</evidence>
<dbReference type="InterPro" id="IPR038702">
    <property type="entry name" value="Na/K_ATPase_sub_beta_sf"/>
</dbReference>
<keyword evidence="7" id="KW-0732">Signal</keyword>
<dbReference type="VEuPathDB" id="VectorBase:CSON011892"/>
<protein>
    <submittedName>
        <fullName evidence="8">CSON011892 protein</fullName>
    </submittedName>
</protein>
<dbReference type="OMA" id="HRISEYY"/>
<name>A0A336M884_CULSO</name>
<evidence type="ECO:0000256" key="7">
    <source>
        <dbReference type="SAM" id="SignalP"/>
    </source>
</evidence>
<dbReference type="EMBL" id="UFQT01000537">
    <property type="protein sequence ID" value="SSX25063.1"/>
    <property type="molecule type" value="Genomic_DNA"/>
</dbReference>
<evidence type="ECO:0000256" key="3">
    <source>
        <dbReference type="ARBA" id="ARBA00022692"/>
    </source>
</evidence>
<dbReference type="GO" id="GO:0030007">
    <property type="term" value="P:intracellular potassium ion homeostasis"/>
    <property type="evidence" value="ECO:0007669"/>
    <property type="project" value="TreeGrafter"/>
</dbReference>
<comment type="subcellular location">
    <subcellularLocation>
        <location evidence="1">Membrane</location>
        <topology evidence="1">Single-pass type II membrane protein</topology>
    </subcellularLocation>
</comment>
<evidence type="ECO:0000256" key="5">
    <source>
        <dbReference type="ARBA" id="ARBA00022989"/>
    </source>
</evidence>
<dbReference type="GO" id="GO:0006883">
    <property type="term" value="P:intracellular sodium ion homeostasis"/>
    <property type="evidence" value="ECO:0007669"/>
    <property type="project" value="TreeGrafter"/>
</dbReference>
<dbReference type="PANTHER" id="PTHR11523:SF28">
    <property type="entry name" value="NA_K-ATPASE BETA SUBUNIT ISOFORM 4-RELATED"/>
    <property type="match status" value="1"/>
</dbReference>
<dbReference type="PANTHER" id="PTHR11523">
    <property type="entry name" value="SODIUM/POTASSIUM-DEPENDENT ATPASE BETA SUBUNIT"/>
    <property type="match status" value="1"/>
</dbReference>
<reference evidence="8" key="1">
    <citation type="submission" date="2018-07" db="EMBL/GenBank/DDBJ databases">
        <authorList>
            <person name="Quirk P.G."/>
            <person name="Krulwich T.A."/>
        </authorList>
    </citation>
    <scope>NUCLEOTIDE SEQUENCE</scope>
</reference>
<dbReference type="AlphaFoldDB" id="A0A336M884"/>
<evidence type="ECO:0000256" key="2">
    <source>
        <dbReference type="ARBA" id="ARBA00005876"/>
    </source>
</evidence>
<gene>
    <name evidence="8" type="primary">CSON011892</name>
</gene>
<dbReference type="GO" id="GO:0005890">
    <property type="term" value="C:sodium:potassium-exchanging ATPase complex"/>
    <property type="evidence" value="ECO:0007669"/>
    <property type="project" value="InterPro"/>
</dbReference>
<evidence type="ECO:0000256" key="1">
    <source>
        <dbReference type="ARBA" id="ARBA00004606"/>
    </source>
</evidence>
<feature type="chain" id="PRO_5016246375" evidence="7">
    <location>
        <begin position="20"/>
        <end position="254"/>
    </location>
</feature>
<feature type="signal peptide" evidence="7">
    <location>
        <begin position="1"/>
        <end position="19"/>
    </location>
</feature>
<dbReference type="Pfam" id="PF00287">
    <property type="entry name" value="Na_K-ATPase"/>
    <property type="match status" value="1"/>
</dbReference>
<evidence type="ECO:0000313" key="8">
    <source>
        <dbReference type="EMBL" id="SSX25063.1"/>
    </source>
</evidence>
<dbReference type="InterPro" id="IPR000402">
    <property type="entry name" value="Na/K_ATPase_sub_beta"/>
</dbReference>
<dbReference type="GO" id="GO:1990573">
    <property type="term" value="P:potassium ion import across plasma membrane"/>
    <property type="evidence" value="ECO:0007669"/>
    <property type="project" value="TreeGrafter"/>
</dbReference>
<keyword evidence="4" id="KW-0735">Signal-anchor</keyword>
<keyword evidence="6" id="KW-0472">Membrane</keyword>
<sequence>MFLKIILLLYSIQLSQCSADFPGPELTFYPKPLKYDLWLVLPTQSTLIYYIGAEHLGYKNWTAALDEFIEGYRTNILSGVKQTCSYNSLPFNGIACNVDVRSFGPCIVENLYGYHKNTPCIFITLKEMFGWEPQFYNDTELLPKSMPKSLKNHINVIGQRNKNMLNTIWVSCDGEYPADKENIGPIKYYPYQGFPGYFFPYNGQDDYLSPLVAVHLEKPTRHILINIECKAWAQNIHHDEIYNIGYVHFELLID</sequence>